<keyword evidence="3" id="KW-1185">Reference proteome</keyword>
<dbReference type="CDD" id="cd00093">
    <property type="entry name" value="HTH_XRE"/>
    <property type="match status" value="1"/>
</dbReference>
<proteinExistence type="predicted"/>
<dbReference type="Gene3D" id="1.10.260.40">
    <property type="entry name" value="lambda repressor-like DNA-binding domains"/>
    <property type="match status" value="1"/>
</dbReference>
<dbReference type="SMART" id="SM00530">
    <property type="entry name" value="HTH_XRE"/>
    <property type="match status" value="1"/>
</dbReference>
<evidence type="ECO:0000313" key="2">
    <source>
        <dbReference type="EMBL" id="SER79483.1"/>
    </source>
</evidence>
<feature type="domain" description="HTH cro/C1-type" evidence="1">
    <location>
        <begin position="56"/>
        <end position="113"/>
    </location>
</feature>
<dbReference type="Pfam" id="PF13560">
    <property type="entry name" value="HTH_31"/>
    <property type="match status" value="1"/>
</dbReference>
<dbReference type="InterPro" id="IPR010982">
    <property type="entry name" value="Lambda_DNA-bd_dom_sf"/>
</dbReference>
<dbReference type="SUPFAM" id="SSF47413">
    <property type="entry name" value="lambda repressor-like DNA-binding domains"/>
    <property type="match status" value="1"/>
</dbReference>
<dbReference type="InterPro" id="IPR001387">
    <property type="entry name" value="Cro/C1-type_HTH"/>
</dbReference>
<gene>
    <name evidence="2" type="ORF">SAMN04487818_105251</name>
</gene>
<reference evidence="3" key="1">
    <citation type="submission" date="2016-10" db="EMBL/GenBank/DDBJ databases">
        <authorList>
            <person name="Varghese N."/>
            <person name="Submissions S."/>
        </authorList>
    </citation>
    <scope>NUCLEOTIDE SEQUENCE [LARGE SCALE GENOMIC DNA]</scope>
    <source>
        <strain evidence="3">DSM 44260</strain>
    </source>
</reference>
<dbReference type="Proteomes" id="UP000199051">
    <property type="component" value="Unassembled WGS sequence"/>
</dbReference>
<dbReference type="GO" id="GO:0003677">
    <property type="term" value="F:DNA binding"/>
    <property type="evidence" value="ECO:0007669"/>
    <property type="project" value="InterPro"/>
</dbReference>
<name>A0A1H9S539_9PSEU</name>
<dbReference type="InterPro" id="IPR043917">
    <property type="entry name" value="DUF5753"/>
</dbReference>
<dbReference type="EMBL" id="FOGI01000005">
    <property type="protein sequence ID" value="SER79483.1"/>
    <property type="molecule type" value="Genomic_DNA"/>
</dbReference>
<evidence type="ECO:0000259" key="1">
    <source>
        <dbReference type="PROSITE" id="PS50943"/>
    </source>
</evidence>
<evidence type="ECO:0000313" key="3">
    <source>
        <dbReference type="Proteomes" id="UP000199051"/>
    </source>
</evidence>
<dbReference type="PROSITE" id="PS50943">
    <property type="entry name" value="HTH_CROC1"/>
    <property type="match status" value="1"/>
</dbReference>
<dbReference type="AlphaFoldDB" id="A0A1H9S539"/>
<dbReference type="STRING" id="155974.SAMN04487818_105251"/>
<dbReference type="Pfam" id="PF19054">
    <property type="entry name" value="DUF5753"/>
    <property type="match status" value="1"/>
</dbReference>
<sequence length="315" mass="35468">MRGGRVGDQGLDPFGWTWSDKVPYLWVWDRTRPDHGRVTLHTADTTVRLELLGEELRRHRETAGMSLAEVTAKTGISTSKLSRLENGRRPHKLDDVEALLSIYGVRDARRDDLVALARDATEPTAWPEQRPSATLRVLESKAEMLVDYQAMLVPALLQTVPYAQAVLREVDMVEEPAIEDRATERIRRQAILRKPQPPRYYAILTETALRTVVGGREVMRGQLRYLVEAGTKPDVTIRVVPRLGHGHPGLRGSFRRLQFHGRGALVLLENRTSSLFVEDPTEVKRYDQVVVELLSVALDEAASTRMIAELGGLND</sequence>
<accession>A0A1H9S539</accession>
<organism evidence="2 3">
    <name type="scientific">Actinokineospora terrae</name>
    <dbReference type="NCBI Taxonomy" id="155974"/>
    <lineage>
        <taxon>Bacteria</taxon>
        <taxon>Bacillati</taxon>
        <taxon>Actinomycetota</taxon>
        <taxon>Actinomycetes</taxon>
        <taxon>Pseudonocardiales</taxon>
        <taxon>Pseudonocardiaceae</taxon>
        <taxon>Actinokineospora</taxon>
    </lineage>
</organism>
<protein>
    <submittedName>
        <fullName evidence="2">Helix-turn-helix domain-containing protein</fullName>
    </submittedName>
</protein>